<protein>
    <submittedName>
        <fullName evidence="6">ABC-2 type transport system ATP-binding protein</fullName>
    </submittedName>
</protein>
<keyword evidence="3" id="KW-0547">Nucleotide-binding</keyword>
<comment type="caution">
    <text evidence="6">The sequence shown here is derived from an EMBL/GenBank/DDBJ whole genome shotgun (WGS) entry which is preliminary data.</text>
</comment>
<proteinExistence type="inferred from homology"/>
<gene>
    <name evidence="6" type="ORF">EDC19_2379</name>
</gene>
<organism evidence="6 7">
    <name type="scientific">Natranaerovirga hydrolytica</name>
    <dbReference type="NCBI Taxonomy" id="680378"/>
    <lineage>
        <taxon>Bacteria</taxon>
        <taxon>Bacillati</taxon>
        <taxon>Bacillota</taxon>
        <taxon>Clostridia</taxon>
        <taxon>Lachnospirales</taxon>
        <taxon>Natranaerovirgaceae</taxon>
        <taxon>Natranaerovirga</taxon>
    </lineage>
</organism>
<dbReference type="AlphaFoldDB" id="A0A4R1MFU4"/>
<evidence type="ECO:0000256" key="2">
    <source>
        <dbReference type="ARBA" id="ARBA00022448"/>
    </source>
</evidence>
<sequence length="307" mass="34326">MYVIEATNLTKKFKNNTAVNNLNLNIEEGSIYGFLGPNGSGKTTTIKMLIGLFKPTSGTIKICGETVHFGKVNALKHIGFLPDVPEFYSWMTAYDFLKLSGELLGLSGNILDTKIDDLLQLVGLQNNKKKIKGYSRGMKQRLGIAQALINEPKIIFLDEPTSALDPIGRKEVLDIIYKLKGKVTVFFSTHILSDVERICDNVLILNKGIKVIESTITELKNSYGIDTLSITLSSKEEITLLTNRIKDCSWVKNLDPTETNLLVSVTDIRNAQKEIPKIVSDHNLHLRQFITKEPSLEEVFMQVVNNL</sequence>
<dbReference type="GO" id="GO:0005524">
    <property type="term" value="F:ATP binding"/>
    <property type="evidence" value="ECO:0007669"/>
    <property type="project" value="UniProtKB-KW"/>
</dbReference>
<dbReference type="OrthoDB" id="9804819at2"/>
<reference evidence="6 7" key="1">
    <citation type="submission" date="2019-03" db="EMBL/GenBank/DDBJ databases">
        <title>Genomic Encyclopedia of Type Strains, Phase IV (KMG-IV): sequencing the most valuable type-strain genomes for metagenomic binning, comparative biology and taxonomic classification.</title>
        <authorList>
            <person name="Goeker M."/>
        </authorList>
    </citation>
    <scope>NUCLEOTIDE SEQUENCE [LARGE SCALE GENOMIC DNA]</scope>
    <source>
        <strain evidence="6 7">DSM 24176</strain>
    </source>
</reference>
<feature type="domain" description="ABC transporter" evidence="5">
    <location>
        <begin position="4"/>
        <end position="232"/>
    </location>
</feature>
<dbReference type="PANTHER" id="PTHR43335:SF4">
    <property type="entry name" value="ABC TRANSPORTER, ATP-BINDING PROTEIN"/>
    <property type="match status" value="1"/>
</dbReference>
<dbReference type="PROSITE" id="PS50893">
    <property type="entry name" value="ABC_TRANSPORTER_2"/>
    <property type="match status" value="1"/>
</dbReference>
<dbReference type="SUPFAM" id="SSF52540">
    <property type="entry name" value="P-loop containing nucleoside triphosphate hydrolases"/>
    <property type="match status" value="1"/>
</dbReference>
<dbReference type="InterPro" id="IPR003593">
    <property type="entry name" value="AAA+_ATPase"/>
</dbReference>
<dbReference type="InterPro" id="IPR027417">
    <property type="entry name" value="P-loop_NTPase"/>
</dbReference>
<name>A0A4R1MFU4_9FIRM</name>
<comment type="similarity">
    <text evidence="1">Belongs to the ABC transporter superfamily.</text>
</comment>
<evidence type="ECO:0000256" key="1">
    <source>
        <dbReference type="ARBA" id="ARBA00005417"/>
    </source>
</evidence>
<accession>A0A4R1MFU4</accession>
<dbReference type="SMART" id="SM00382">
    <property type="entry name" value="AAA"/>
    <property type="match status" value="1"/>
</dbReference>
<keyword evidence="2" id="KW-0813">Transport</keyword>
<dbReference type="InterPro" id="IPR003439">
    <property type="entry name" value="ABC_transporter-like_ATP-bd"/>
</dbReference>
<dbReference type="RefSeq" id="WP_132283055.1">
    <property type="nucleotide sequence ID" value="NZ_SMGQ01000015.1"/>
</dbReference>
<dbReference type="PANTHER" id="PTHR43335">
    <property type="entry name" value="ABC TRANSPORTER, ATP-BINDING PROTEIN"/>
    <property type="match status" value="1"/>
</dbReference>
<dbReference type="CDD" id="cd03230">
    <property type="entry name" value="ABC_DR_subfamily_A"/>
    <property type="match status" value="1"/>
</dbReference>
<keyword evidence="4 6" id="KW-0067">ATP-binding</keyword>
<dbReference type="Pfam" id="PF00005">
    <property type="entry name" value="ABC_tran"/>
    <property type="match status" value="1"/>
</dbReference>
<evidence type="ECO:0000313" key="6">
    <source>
        <dbReference type="EMBL" id="TCK90610.1"/>
    </source>
</evidence>
<dbReference type="Proteomes" id="UP000294545">
    <property type="component" value="Unassembled WGS sequence"/>
</dbReference>
<dbReference type="Pfam" id="PF13732">
    <property type="entry name" value="DrrA1-3_C"/>
    <property type="match status" value="1"/>
</dbReference>
<evidence type="ECO:0000256" key="3">
    <source>
        <dbReference type="ARBA" id="ARBA00022741"/>
    </source>
</evidence>
<evidence type="ECO:0000256" key="4">
    <source>
        <dbReference type="ARBA" id="ARBA00022840"/>
    </source>
</evidence>
<dbReference type="InterPro" id="IPR025302">
    <property type="entry name" value="DrrA1/2-like_C"/>
</dbReference>
<dbReference type="EMBL" id="SMGQ01000015">
    <property type="protein sequence ID" value="TCK90610.1"/>
    <property type="molecule type" value="Genomic_DNA"/>
</dbReference>
<evidence type="ECO:0000313" key="7">
    <source>
        <dbReference type="Proteomes" id="UP000294545"/>
    </source>
</evidence>
<keyword evidence="7" id="KW-1185">Reference proteome</keyword>
<dbReference type="GO" id="GO:0016887">
    <property type="term" value="F:ATP hydrolysis activity"/>
    <property type="evidence" value="ECO:0007669"/>
    <property type="project" value="InterPro"/>
</dbReference>
<evidence type="ECO:0000259" key="5">
    <source>
        <dbReference type="PROSITE" id="PS50893"/>
    </source>
</evidence>
<dbReference type="Gene3D" id="3.40.50.300">
    <property type="entry name" value="P-loop containing nucleotide triphosphate hydrolases"/>
    <property type="match status" value="1"/>
</dbReference>